<evidence type="ECO:0000256" key="5">
    <source>
        <dbReference type="ARBA" id="ARBA00023128"/>
    </source>
</evidence>
<dbReference type="PROSITE" id="PS00674">
    <property type="entry name" value="AAA"/>
    <property type="match status" value="1"/>
</dbReference>
<dbReference type="GO" id="GO:0016887">
    <property type="term" value="F:ATP hydrolysis activity"/>
    <property type="evidence" value="ECO:0007669"/>
    <property type="project" value="InterPro"/>
</dbReference>
<dbReference type="InterPro" id="IPR027417">
    <property type="entry name" value="P-loop_NTPase"/>
</dbReference>
<feature type="transmembrane region" description="Helical" evidence="7">
    <location>
        <begin position="12"/>
        <end position="34"/>
    </location>
</feature>
<evidence type="ECO:0000256" key="4">
    <source>
        <dbReference type="ARBA" id="ARBA00022840"/>
    </source>
</evidence>
<dbReference type="Pfam" id="PF00004">
    <property type="entry name" value="AAA"/>
    <property type="match status" value="1"/>
</dbReference>
<dbReference type="KEGG" id="apln:108733624"/>
<dbReference type="Gene3D" id="1.10.8.60">
    <property type="match status" value="1"/>
</dbReference>
<accession>A0A1W4WIT2</accession>
<evidence type="ECO:0000256" key="6">
    <source>
        <dbReference type="RuleBase" id="RU003651"/>
    </source>
</evidence>
<keyword evidence="3" id="KW-1000">Mitochondrion outer membrane</keyword>
<dbReference type="PANTHER" id="PTHR45644:SF3">
    <property type="entry name" value="FI08533P-RELATED"/>
    <property type="match status" value="1"/>
</dbReference>
<dbReference type="Proteomes" id="UP000192223">
    <property type="component" value="Unplaced"/>
</dbReference>
<keyword evidence="7" id="KW-0812">Transmembrane</keyword>
<dbReference type="SUPFAM" id="SSF52540">
    <property type="entry name" value="P-loop containing nucleoside triphosphate hydrolases"/>
    <property type="match status" value="1"/>
</dbReference>
<evidence type="ECO:0000256" key="3">
    <source>
        <dbReference type="ARBA" id="ARBA00022787"/>
    </source>
</evidence>
<dbReference type="GO" id="GO:0005741">
    <property type="term" value="C:mitochondrial outer membrane"/>
    <property type="evidence" value="ECO:0007669"/>
    <property type="project" value="UniProtKB-SubCell"/>
</dbReference>
<dbReference type="STRING" id="224129.A0A1W4WIT2"/>
<dbReference type="InterPro" id="IPR051701">
    <property type="entry name" value="Mito_OM_Translocase_MSP1"/>
</dbReference>
<dbReference type="InterPro" id="IPR003959">
    <property type="entry name" value="ATPase_AAA_core"/>
</dbReference>
<dbReference type="RefSeq" id="XP_018320367.1">
    <property type="nucleotide sequence ID" value="XM_018464865.2"/>
</dbReference>
<keyword evidence="2 6" id="KW-0547">Nucleotide-binding</keyword>
<dbReference type="OrthoDB" id="10254455at2759"/>
<keyword evidence="5" id="KW-0496">Mitochondrion</keyword>
<dbReference type="InterPro" id="IPR041569">
    <property type="entry name" value="AAA_lid_3"/>
</dbReference>
<reference evidence="10" key="1">
    <citation type="submission" date="2025-08" db="UniProtKB">
        <authorList>
            <consortium name="RefSeq"/>
        </authorList>
    </citation>
    <scope>IDENTIFICATION</scope>
    <source>
        <tissue evidence="10">Entire body</tissue>
    </source>
</reference>
<gene>
    <name evidence="10" type="primary">LOC108733624</name>
</gene>
<dbReference type="Gene3D" id="3.40.50.300">
    <property type="entry name" value="P-loop containing nucleotide triphosphate hydrolases"/>
    <property type="match status" value="1"/>
</dbReference>
<evidence type="ECO:0000259" key="8">
    <source>
        <dbReference type="SMART" id="SM00382"/>
    </source>
</evidence>
<keyword evidence="4 6" id="KW-0067">ATP-binding</keyword>
<dbReference type="FunFam" id="3.40.50.300:FF:000538">
    <property type="entry name" value="ATPase family AAA domain-containing protein 1"/>
    <property type="match status" value="1"/>
</dbReference>
<proteinExistence type="inferred from homology"/>
<keyword evidence="9" id="KW-1185">Reference proteome</keyword>
<comment type="similarity">
    <text evidence="6">Belongs to the AAA ATPase family.</text>
</comment>
<organism evidence="9 10">
    <name type="scientific">Agrilus planipennis</name>
    <name type="common">Emerald ash borer</name>
    <name type="synonym">Agrilus marcopoli</name>
    <dbReference type="NCBI Taxonomy" id="224129"/>
    <lineage>
        <taxon>Eukaryota</taxon>
        <taxon>Metazoa</taxon>
        <taxon>Ecdysozoa</taxon>
        <taxon>Arthropoda</taxon>
        <taxon>Hexapoda</taxon>
        <taxon>Insecta</taxon>
        <taxon>Pterygota</taxon>
        <taxon>Neoptera</taxon>
        <taxon>Endopterygota</taxon>
        <taxon>Coleoptera</taxon>
        <taxon>Polyphaga</taxon>
        <taxon>Elateriformia</taxon>
        <taxon>Buprestoidea</taxon>
        <taxon>Buprestidae</taxon>
        <taxon>Agrilinae</taxon>
        <taxon>Agrilus</taxon>
    </lineage>
</organism>
<evidence type="ECO:0000313" key="10">
    <source>
        <dbReference type="RefSeq" id="XP_018320367.1"/>
    </source>
</evidence>
<dbReference type="GeneID" id="108733624"/>
<evidence type="ECO:0000256" key="1">
    <source>
        <dbReference type="ARBA" id="ARBA00004572"/>
    </source>
</evidence>
<comment type="subcellular location">
    <subcellularLocation>
        <location evidence="1">Mitochondrion outer membrane</location>
        <topology evidence="1">Single-pass membrane protein</topology>
    </subcellularLocation>
</comment>
<dbReference type="GO" id="GO:0005524">
    <property type="term" value="F:ATP binding"/>
    <property type="evidence" value="ECO:0007669"/>
    <property type="project" value="UniProtKB-KW"/>
</dbReference>
<dbReference type="InterPro" id="IPR003960">
    <property type="entry name" value="ATPase_AAA_CS"/>
</dbReference>
<evidence type="ECO:0000256" key="7">
    <source>
        <dbReference type="SAM" id="Phobius"/>
    </source>
</evidence>
<keyword evidence="7" id="KW-1133">Transmembrane helix</keyword>
<dbReference type="PANTHER" id="PTHR45644">
    <property type="entry name" value="AAA ATPASE, PUTATIVE (AFU_ORTHOLOGUE AFUA_2G12920)-RELATED-RELATED"/>
    <property type="match status" value="1"/>
</dbReference>
<dbReference type="CDD" id="cd19520">
    <property type="entry name" value="RecA-like_ATAD1"/>
    <property type="match status" value="1"/>
</dbReference>
<dbReference type="AlphaFoldDB" id="A0A1W4WIT2"/>
<protein>
    <submittedName>
        <fullName evidence="10">ATPase family AAA domain-containing protein 1-B</fullName>
    </submittedName>
</protein>
<keyword evidence="7" id="KW-0472">Membrane</keyword>
<dbReference type="FunCoup" id="A0A1W4WIT2">
    <property type="interactions" value="2074"/>
</dbReference>
<dbReference type="SMART" id="SM00382">
    <property type="entry name" value="AAA"/>
    <property type="match status" value="1"/>
</dbReference>
<evidence type="ECO:0000313" key="9">
    <source>
        <dbReference type="Proteomes" id="UP000192223"/>
    </source>
</evidence>
<name>A0A1W4WIT2_AGRPL</name>
<dbReference type="CTD" id="44021"/>
<feature type="domain" description="AAA+ ATPase" evidence="8">
    <location>
        <begin position="128"/>
        <end position="266"/>
    </location>
</feature>
<dbReference type="Pfam" id="PF17862">
    <property type="entry name" value="AAA_lid_3"/>
    <property type="match status" value="1"/>
</dbReference>
<sequence length="375" mass="41954">MMADQSFSRSELIGLVLRLTLVSAVTFISIKWIMNQVDPTNKSKKKAKQRAQEQLKRLAEGSKQAPLSVDKLTDYELMIAAHLVHPEDIKVGWNDIAGLESLIQDLRETVILPIQKKELFLDSQLTQPPKGVLLHGPPGCGKTLIAKATAKEAGTRFINLDVSILTDKWYGESQKLAAAVFTLAVKLQPCIIFIDEIDSLLRARNSTDHEATAMMKAQFMSFWDGLITDSNCTVIVMGATNRPQDLDRAILRRMPAAFHVPMPTMAQRLQILSLILQNEPTADDVNISEVAKATDGFSGSDLRELCRNASVYRVRDYIRQNNDDRRSTTGTYTDSEDEFHDALRPITMDDLVSSMKKMKESKVHCGILPVRLDLD</sequence>
<dbReference type="GO" id="GO:0140570">
    <property type="term" value="P:extraction of mislocalized protein from mitochondrial outer membrane"/>
    <property type="evidence" value="ECO:0007669"/>
    <property type="project" value="TreeGrafter"/>
</dbReference>
<dbReference type="InParanoid" id="A0A1W4WIT2"/>
<evidence type="ECO:0000256" key="2">
    <source>
        <dbReference type="ARBA" id="ARBA00022741"/>
    </source>
</evidence>
<dbReference type="InterPro" id="IPR003593">
    <property type="entry name" value="AAA+_ATPase"/>
</dbReference>